<dbReference type="PANTHER" id="PTHR45840:SF4">
    <property type="entry name" value="RHOMBOID-RELATED PROTEIN 1"/>
    <property type="match status" value="1"/>
</dbReference>
<keyword evidence="7" id="KW-0378">Hydrolase</keyword>
<evidence type="ECO:0000256" key="14">
    <source>
        <dbReference type="SAM" id="Phobius"/>
    </source>
</evidence>
<evidence type="ECO:0000313" key="16">
    <source>
        <dbReference type="EMBL" id="KAJ8344816.1"/>
    </source>
</evidence>
<keyword evidence="5" id="KW-0645">Protease</keyword>
<comment type="similarity">
    <text evidence="3">Belongs to the peptidase S54 family.</text>
</comment>
<comment type="caution">
    <text evidence="16">The sequence shown here is derived from an EMBL/GenBank/DDBJ whole genome shotgun (WGS) entry which is preliminary data.</text>
</comment>
<keyword evidence="10 14" id="KW-0472">Membrane</keyword>
<feature type="transmembrane region" description="Helical" evidence="14">
    <location>
        <begin position="484"/>
        <end position="502"/>
    </location>
</feature>
<evidence type="ECO:0000256" key="9">
    <source>
        <dbReference type="ARBA" id="ARBA00022989"/>
    </source>
</evidence>
<evidence type="ECO:0000256" key="1">
    <source>
        <dbReference type="ARBA" id="ARBA00000156"/>
    </source>
</evidence>
<dbReference type="SUPFAM" id="SSF144091">
    <property type="entry name" value="Rhomboid-like"/>
    <property type="match status" value="1"/>
</dbReference>
<dbReference type="EC" id="3.4.21.105" evidence="4"/>
<keyword evidence="9 14" id="KW-1133">Transmembrane helix</keyword>
<keyword evidence="6 14" id="KW-0812">Transmembrane</keyword>
<feature type="transmembrane region" description="Helical" evidence="14">
    <location>
        <begin position="575"/>
        <end position="596"/>
    </location>
</feature>
<evidence type="ECO:0000256" key="2">
    <source>
        <dbReference type="ARBA" id="ARBA00004141"/>
    </source>
</evidence>
<comment type="function">
    <text evidence="11">May be involved in regulated intramembrane proteolysis and the subsequent release of functional polypeptides from their membrane anchors.</text>
</comment>
<evidence type="ECO:0000313" key="17">
    <source>
        <dbReference type="Proteomes" id="UP001152622"/>
    </source>
</evidence>
<name>A0A9Q1IMA7_SYNKA</name>
<dbReference type="InterPro" id="IPR022764">
    <property type="entry name" value="Peptidase_S54_rhomboid_dom"/>
</dbReference>
<evidence type="ECO:0000256" key="5">
    <source>
        <dbReference type="ARBA" id="ARBA00022670"/>
    </source>
</evidence>
<evidence type="ECO:0000256" key="13">
    <source>
        <dbReference type="ARBA" id="ARBA00083324"/>
    </source>
</evidence>
<feature type="transmembrane region" description="Helical" evidence="14">
    <location>
        <begin position="369"/>
        <end position="388"/>
    </location>
</feature>
<keyword evidence="17" id="KW-1185">Reference proteome</keyword>
<evidence type="ECO:0000256" key="10">
    <source>
        <dbReference type="ARBA" id="ARBA00023136"/>
    </source>
</evidence>
<dbReference type="InterPro" id="IPR051739">
    <property type="entry name" value="Rhomboid_IM_Serine_Proteases"/>
</dbReference>
<evidence type="ECO:0000256" key="4">
    <source>
        <dbReference type="ARBA" id="ARBA00013039"/>
    </source>
</evidence>
<dbReference type="PANTHER" id="PTHR45840">
    <property type="entry name" value="RHOMBOID-RELATED PROTEIN"/>
    <property type="match status" value="1"/>
</dbReference>
<feature type="domain" description="Peptidase S54 rhomboid" evidence="15">
    <location>
        <begin position="414"/>
        <end position="564"/>
    </location>
</feature>
<dbReference type="AlphaFoldDB" id="A0A9Q1IMA7"/>
<reference evidence="16" key="1">
    <citation type="journal article" date="2023" name="Science">
        <title>Genome structures resolve the early diversification of teleost fishes.</title>
        <authorList>
            <person name="Parey E."/>
            <person name="Louis A."/>
            <person name="Montfort J."/>
            <person name="Bouchez O."/>
            <person name="Roques C."/>
            <person name="Iampietro C."/>
            <person name="Lluch J."/>
            <person name="Castinel A."/>
            <person name="Donnadieu C."/>
            <person name="Desvignes T."/>
            <person name="Floi Bucao C."/>
            <person name="Jouanno E."/>
            <person name="Wen M."/>
            <person name="Mejri S."/>
            <person name="Dirks R."/>
            <person name="Jansen H."/>
            <person name="Henkel C."/>
            <person name="Chen W.J."/>
            <person name="Zahm M."/>
            <person name="Cabau C."/>
            <person name="Klopp C."/>
            <person name="Thompson A.W."/>
            <person name="Robinson-Rechavi M."/>
            <person name="Braasch I."/>
            <person name="Lecointre G."/>
            <person name="Bobe J."/>
            <person name="Postlethwait J.H."/>
            <person name="Berthelot C."/>
            <person name="Roest Crollius H."/>
            <person name="Guiguen Y."/>
        </authorList>
    </citation>
    <scope>NUCLEOTIDE SEQUENCE</scope>
    <source>
        <strain evidence="16">WJC10195</strain>
    </source>
</reference>
<dbReference type="FunFam" id="1.20.1540.10:FF:000006">
    <property type="entry name" value="rhomboid-related protein 1 isoform X1"/>
    <property type="match status" value="1"/>
</dbReference>
<keyword evidence="8" id="KW-0720">Serine protease</keyword>
<comment type="subcellular location">
    <subcellularLocation>
        <location evidence="2">Membrane</location>
        <topology evidence="2">Multi-pass membrane protein</topology>
    </subcellularLocation>
</comment>
<comment type="catalytic activity">
    <reaction evidence="1">
        <text>Cleaves type-1 transmembrane domains using a catalytic dyad composed of serine and histidine that are contributed by different transmembrane domains.</text>
        <dbReference type="EC" id="3.4.21.105"/>
    </reaction>
</comment>
<feature type="transmembrane region" description="Helical" evidence="14">
    <location>
        <begin position="514"/>
        <end position="532"/>
    </location>
</feature>
<evidence type="ECO:0000256" key="8">
    <source>
        <dbReference type="ARBA" id="ARBA00022825"/>
    </source>
</evidence>
<accession>A0A9Q1IMA7</accession>
<evidence type="ECO:0000256" key="7">
    <source>
        <dbReference type="ARBA" id="ARBA00022801"/>
    </source>
</evidence>
<dbReference type="EMBL" id="JAINUF010000012">
    <property type="protein sequence ID" value="KAJ8344816.1"/>
    <property type="molecule type" value="Genomic_DNA"/>
</dbReference>
<dbReference type="Gene3D" id="1.20.1540.10">
    <property type="entry name" value="Rhomboid-like"/>
    <property type="match status" value="1"/>
</dbReference>
<dbReference type="GO" id="GO:0006508">
    <property type="term" value="P:proteolysis"/>
    <property type="evidence" value="ECO:0007669"/>
    <property type="project" value="UniProtKB-KW"/>
</dbReference>
<gene>
    <name evidence="16" type="ORF">SKAU_G00290090</name>
</gene>
<dbReference type="OrthoDB" id="418595at2759"/>
<evidence type="ECO:0000256" key="3">
    <source>
        <dbReference type="ARBA" id="ARBA00009045"/>
    </source>
</evidence>
<evidence type="ECO:0000256" key="12">
    <source>
        <dbReference type="ARBA" id="ARBA00069177"/>
    </source>
</evidence>
<evidence type="ECO:0000259" key="15">
    <source>
        <dbReference type="Pfam" id="PF01694"/>
    </source>
</evidence>
<dbReference type="FunFam" id="1.10.238.10:FF:000279">
    <property type="entry name" value="Rhomboid, veinlet-like 3 (Drosophila)"/>
    <property type="match status" value="1"/>
</dbReference>
<feature type="transmembrane region" description="Helical" evidence="14">
    <location>
        <begin position="452"/>
        <end position="472"/>
    </location>
</feature>
<dbReference type="GO" id="GO:0004252">
    <property type="term" value="F:serine-type endopeptidase activity"/>
    <property type="evidence" value="ECO:0007669"/>
    <property type="project" value="InterPro"/>
</dbReference>
<dbReference type="Gene3D" id="1.10.238.10">
    <property type="entry name" value="EF-hand"/>
    <property type="match status" value="1"/>
</dbReference>
<dbReference type="SUPFAM" id="SSF47473">
    <property type="entry name" value="EF-hand"/>
    <property type="match status" value="1"/>
</dbReference>
<dbReference type="InterPro" id="IPR011992">
    <property type="entry name" value="EF-hand-dom_pair"/>
</dbReference>
<organism evidence="16 17">
    <name type="scientific">Synaphobranchus kaupii</name>
    <name type="common">Kaup's arrowtooth eel</name>
    <dbReference type="NCBI Taxonomy" id="118154"/>
    <lineage>
        <taxon>Eukaryota</taxon>
        <taxon>Metazoa</taxon>
        <taxon>Chordata</taxon>
        <taxon>Craniata</taxon>
        <taxon>Vertebrata</taxon>
        <taxon>Euteleostomi</taxon>
        <taxon>Actinopterygii</taxon>
        <taxon>Neopterygii</taxon>
        <taxon>Teleostei</taxon>
        <taxon>Anguilliformes</taxon>
        <taxon>Synaphobranchidae</taxon>
        <taxon>Synaphobranchus</taxon>
    </lineage>
</organism>
<evidence type="ECO:0000256" key="11">
    <source>
        <dbReference type="ARBA" id="ARBA00057065"/>
    </source>
</evidence>
<dbReference type="InterPro" id="IPR035952">
    <property type="entry name" value="Rhomboid-like_sf"/>
</dbReference>
<dbReference type="Pfam" id="PF01694">
    <property type="entry name" value="Rhomboid"/>
    <property type="match status" value="1"/>
</dbReference>
<evidence type="ECO:0000256" key="6">
    <source>
        <dbReference type="ARBA" id="ARBA00022692"/>
    </source>
</evidence>
<dbReference type="GO" id="GO:0016020">
    <property type="term" value="C:membrane"/>
    <property type="evidence" value="ECO:0007669"/>
    <property type="project" value="UniProtKB-SubCell"/>
</dbReference>
<dbReference type="Proteomes" id="UP001152622">
    <property type="component" value="Chromosome 12"/>
</dbReference>
<proteinExistence type="inferred from homology"/>
<feature type="transmembrane region" description="Helical" evidence="14">
    <location>
        <begin position="544"/>
        <end position="563"/>
    </location>
</feature>
<protein>
    <recommendedName>
        <fullName evidence="12">Rhomboid-related protein 1</fullName>
        <ecNumber evidence="4">3.4.21.105</ecNumber>
    </recommendedName>
    <alternativeName>
        <fullName evidence="13">Rhomboid-like protein 1</fullName>
    </alternativeName>
</protein>
<sequence length="609" mass="69558">MKDYNLKRHFDTKHSATHSKYTGIARKDKARELKAKLCAQQGALTRTSLVQESVTRDLQVEFHRRFQDFRSSEDAITLFAQPFSVQADTAPEELQMQIIKFQCDSWLKQKFDKVPLNEFYKFASSEKYPGIRKHAQKMLSLFGSTYICEQTFSIMNLNKSRLRERLSDPHLLDVLRMSVCCTARENEGTSLTSQTQNQPRAVPYRDPAARESLVFLAARPSPDPSPLRAPSEIPGQYMDRSSLFQLIQEQLDPENTGFIPVENFTSLVEHHELRLDPSKLEMLFALVHSNEEGQVCYRELIELMNSKRSSSFRRAIASGRRTLQRDILLDEAGLGVYKRFVRYVAYEILPCESHRRWYFHQNHLCPPPVFMAVITVIQIIVFLCYGVMLNKWVLQTYQPEFMKSPLVYHPGHRAQVWRFFSYMFMHVGLEQLGFNALLQLMIGVPLEMVHGILRISLLYMAGVVAGSLTVSITDMRAPVVGGSGGVYALCSAHLANVVMNWAGMRCPYKLLRMILALVCMSSEVGRAVWLRFSPPLPSSGPQPSFMAHLSGAVVGISMGLLILRNYEENLQGQCSWWVIIFAFVTFLLFAIFWNIFAYELLGVQIPPPP</sequence>